<protein>
    <submittedName>
        <fullName evidence="1">Uncharacterized protein</fullName>
    </submittedName>
</protein>
<organism evidence="1">
    <name type="scientific">Burkholderia sp. (strain CCGE1003)</name>
    <dbReference type="NCBI Taxonomy" id="640512"/>
    <lineage>
        <taxon>Bacteria</taxon>
        <taxon>Pseudomonadati</taxon>
        <taxon>Pseudomonadota</taxon>
        <taxon>Betaproteobacteria</taxon>
        <taxon>Burkholderiales</taxon>
        <taxon>Burkholderiaceae</taxon>
        <taxon>Burkholderia</taxon>
    </lineage>
</organism>
<dbReference type="HOGENOM" id="CLU_3306234_0_0_4"/>
<sequence length="39" mass="4483">MTPPGPSPHVWPRAQLAPSDEMLRKRALFMILRRLDARA</sequence>
<reference evidence="1" key="1">
    <citation type="submission" date="2010-09" db="EMBL/GenBank/DDBJ databases">
        <title>Complete sequence of chromosome2 of Burkholderia sp. CCGE1003.</title>
        <authorList>
            <consortium name="US DOE Joint Genome Institute"/>
            <person name="Lucas S."/>
            <person name="Copeland A."/>
            <person name="Lapidus A."/>
            <person name="Cheng J.-F."/>
            <person name="Bruce D."/>
            <person name="Goodwin L."/>
            <person name="Pitluck S."/>
            <person name="Daligault H."/>
            <person name="Davenport K."/>
            <person name="Detter J.C."/>
            <person name="Han C."/>
            <person name="Tapia R."/>
            <person name="Land M."/>
            <person name="Hauser L."/>
            <person name="Jeffries C."/>
            <person name="Kyrpides N."/>
            <person name="Ivanova N."/>
            <person name="Ovchinnikova G."/>
            <person name="Martinez-Romero E."/>
            <person name="Rogel M.A."/>
            <person name="Auchtung J."/>
            <person name="Tiedje J.M."/>
            <person name="Woyke T."/>
        </authorList>
    </citation>
    <scope>NUCLEOTIDE SEQUENCE</scope>
    <source>
        <strain evidence="1">CCGE1003</strain>
    </source>
</reference>
<dbReference type="AlphaFoldDB" id="E1TJG3"/>
<name>E1TJG3_BURSG</name>
<evidence type="ECO:0000313" key="1">
    <source>
        <dbReference type="EMBL" id="ADN60888.1"/>
    </source>
</evidence>
<dbReference type="EMBL" id="CP002218">
    <property type="protein sequence ID" value="ADN60888.1"/>
    <property type="molecule type" value="Genomic_DNA"/>
</dbReference>
<dbReference type="KEGG" id="bgf:BC1003_4965"/>
<accession>E1TJG3</accession>
<gene>
    <name evidence="1" type="ordered locus">BC1003_4965</name>
</gene>
<proteinExistence type="predicted"/>